<protein>
    <submittedName>
        <fullName evidence="1">Uncharacterized protein</fullName>
    </submittedName>
</protein>
<comment type="caution">
    <text evidence="1">The sequence shown here is derived from an EMBL/GenBank/DDBJ whole genome shotgun (WGS) entry which is preliminary data.</text>
</comment>
<dbReference type="EMBL" id="JBHUJC010000042">
    <property type="protein sequence ID" value="MFD2277431.1"/>
    <property type="molecule type" value="Genomic_DNA"/>
</dbReference>
<accession>A0ABW5E467</accession>
<gene>
    <name evidence="1" type="ORF">ACFSQZ_13200</name>
</gene>
<dbReference type="RefSeq" id="WP_377093351.1">
    <property type="nucleotide sequence ID" value="NZ_JBHSJM010000001.1"/>
</dbReference>
<keyword evidence="2" id="KW-1185">Reference proteome</keyword>
<name>A0ABW5E467_9BACT</name>
<organism evidence="1 2">
    <name type="scientific">Rubritalea spongiae</name>
    <dbReference type="NCBI Taxonomy" id="430797"/>
    <lineage>
        <taxon>Bacteria</taxon>
        <taxon>Pseudomonadati</taxon>
        <taxon>Verrucomicrobiota</taxon>
        <taxon>Verrucomicrobiia</taxon>
        <taxon>Verrucomicrobiales</taxon>
        <taxon>Rubritaleaceae</taxon>
        <taxon>Rubritalea</taxon>
    </lineage>
</organism>
<proteinExistence type="predicted"/>
<sequence>MNFGAQLSVVVGCAALWSCTPAQRFYQPQTAVPRKPWSGTSGKWGGYSERQLNNGRVEILFTGYNEPSLSSCAFFCKVRAAERSMLDGYVYFYGAEPSVTQTIQESNFPAKVIPGRYEDVPTVEWVKGPNGEAEPINVFRPVWVPPQTIPAHTEINTVNQAKMTINYRGSGKKYDASAILKSAAGGSQKMGKVHLEPAVEAKLDF</sequence>
<dbReference type="Proteomes" id="UP001597297">
    <property type="component" value="Unassembled WGS sequence"/>
</dbReference>
<evidence type="ECO:0000313" key="1">
    <source>
        <dbReference type="EMBL" id="MFD2277431.1"/>
    </source>
</evidence>
<reference evidence="2" key="1">
    <citation type="journal article" date="2019" name="Int. J. Syst. Evol. Microbiol.">
        <title>The Global Catalogue of Microorganisms (GCM) 10K type strain sequencing project: providing services to taxonomists for standard genome sequencing and annotation.</title>
        <authorList>
            <consortium name="The Broad Institute Genomics Platform"/>
            <consortium name="The Broad Institute Genome Sequencing Center for Infectious Disease"/>
            <person name="Wu L."/>
            <person name="Ma J."/>
        </authorList>
    </citation>
    <scope>NUCLEOTIDE SEQUENCE [LARGE SCALE GENOMIC DNA]</scope>
    <source>
        <strain evidence="2">JCM 16545</strain>
    </source>
</reference>
<evidence type="ECO:0000313" key="2">
    <source>
        <dbReference type="Proteomes" id="UP001597297"/>
    </source>
</evidence>